<feature type="chain" id="PRO_5045890164" evidence="1">
    <location>
        <begin position="21"/>
        <end position="316"/>
    </location>
</feature>
<proteinExistence type="predicted"/>
<accession>A0ABW3T5F7</accession>
<keyword evidence="1" id="KW-0732">Signal</keyword>
<protein>
    <submittedName>
        <fullName evidence="2">TraB/GumN family protein</fullName>
    </submittedName>
</protein>
<dbReference type="InterPro" id="IPR002816">
    <property type="entry name" value="TraB/PrgY/GumN_fam"/>
</dbReference>
<dbReference type="Pfam" id="PF01963">
    <property type="entry name" value="TraB_PrgY_gumN"/>
    <property type="match status" value="1"/>
</dbReference>
<gene>
    <name evidence="2" type="ORF">ACFQ27_09845</name>
</gene>
<dbReference type="EMBL" id="JBHTLQ010000018">
    <property type="protein sequence ID" value="MFD1190880.1"/>
    <property type="molecule type" value="Genomic_DNA"/>
</dbReference>
<evidence type="ECO:0000313" key="3">
    <source>
        <dbReference type="Proteomes" id="UP001597216"/>
    </source>
</evidence>
<evidence type="ECO:0000313" key="2">
    <source>
        <dbReference type="EMBL" id="MFD1190880.1"/>
    </source>
</evidence>
<reference evidence="3" key="1">
    <citation type="journal article" date="2019" name="Int. J. Syst. Evol. Microbiol.">
        <title>The Global Catalogue of Microorganisms (GCM) 10K type strain sequencing project: providing services to taxonomists for standard genome sequencing and annotation.</title>
        <authorList>
            <consortium name="The Broad Institute Genomics Platform"/>
            <consortium name="The Broad Institute Genome Sequencing Center for Infectious Disease"/>
            <person name="Wu L."/>
            <person name="Ma J."/>
        </authorList>
    </citation>
    <scope>NUCLEOTIDE SEQUENCE [LARGE SCALE GENOMIC DNA]</scope>
    <source>
        <strain evidence="3">CCUG 55074</strain>
    </source>
</reference>
<feature type="signal peptide" evidence="1">
    <location>
        <begin position="1"/>
        <end position="20"/>
    </location>
</feature>
<sequence length="316" mass="32728">MKQVLSGLTAALLMAAPSAAQTPAPPSSDPDAVLVEELVVTARERGPAWWRVSDGDTTVYVLGAPSGMVKGMAWDDAVLERRLAGANQVILPFNNVGVGVFGAAGVLIDIARLKAKAPIEDTLAPALKARFVAAREAVGQPAKRYALKNGLAAGILLVADYRDHAHISAAEPAKTVARMAKARKIKTVTKVYPLGPILGATLRTSAQAQAACLDDALDEVEAGSAKARAATQAWADGDVRAALDGERGYEKCLNSAPGASDLDARIKADEAAAIAQALKTPGHAVAVIPLRPLLSQGGVLDRLRAQGFVIKTPGES</sequence>
<keyword evidence="3" id="KW-1185">Reference proteome</keyword>
<dbReference type="RefSeq" id="WP_377353468.1">
    <property type="nucleotide sequence ID" value="NZ_JBHTLQ010000018.1"/>
</dbReference>
<comment type="caution">
    <text evidence="2">The sequence shown here is derived from an EMBL/GenBank/DDBJ whole genome shotgun (WGS) entry which is preliminary data.</text>
</comment>
<evidence type="ECO:0000256" key="1">
    <source>
        <dbReference type="SAM" id="SignalP"/>
    </source>
</evidence>
<organism evidence="2 3">
    <name type="scientific">Phenylobacterium conjunctum</name>
    <dbReference type="NCBI Taxonomy" id="1298959"/>
    <lineage>
        <taxon>Bacteria</taxon>
        <taxon>Pseudomonadati</taxon>
        <taxon>Pseudomonadota</taxon>
        <taxon>Alphaproteobacteria</taxon>
        <taxon>Caulobacterales</taxon>
        <taxon>Caulobacteraceae</taxon>
        <taxon>Phenylobacterium</taxon>
    </lineage>
</organism>
<dbReference type="Proteomes" id="UP001597216">
    <property type="component" value="Unassembled WGS sequence"/>
</dbReference>
<dbReference type="CDD" id="cd14788">
    <property type="entry name" value="GumN"/>
    <property type="match status" value="1"/>
</dbReference>
<name>A0ABW3T5F7_9CAUL</name>